<feature type="domain" description="Radical SAM core" evidence="17">
    <location>
        <begin position="146"/>
        <end position="375"/>
    </location>
</feature>
<dbReference type="SFLD" id="SFLDG01082">
    <property type="entry name" value="B12-binding_domain_containing"/>
    <property type="match status" value="1"/>
</dbReference>
<evidence type="ECO:0000259" key="17">
    <source>
        <dbReference type="PROSITE" id="PS51918"/>
    </source>
</evidence>
<dbReference type="SFLD" id="SFLDF00295">
    <property type="entry name" value="threonylcarbamoyladenosine_tRN"/>
    <property type="match status" value="1"/>
</dbReference>
<dbReference type="InterPro" id="IPR006638">
    <property type="entry name" value="Elp3/MiaA/NifB-like_rSAM"/>
</dbReference>
<evidence type="ECO:0000313" key="19">
    <source>
        <dbReference type="Proteomes" id="UP000095598"/>
    </source>
</evidence>
<evidence type="ECO:0000256" key="7">
    <source>
        <dbReference type="ARBA" id="ARBA00022691"/>
    </source>
</evidence>
<protein>
    <recommendedName>
        <fullName evidence="15">Threonylcarbamoyladenosine tRNA methylthiotransferase MtaB</fullName>
        <ecNumber evidence="3">2.8.4.5</ecNumber>
    </recommendedName>
    <alternativeName>
        <fullName evidence="12">tRNA-t(6)A37 methylthiotransferase</fullName>
    </alternativeName>
</protein>
<dbReference type="CDD" id="cd01335">
    <property type="entry name" value="Radical_SAM"/>
    <property type="match status" value="1"/>
</dbReference>
<dbReference type="InterPro" id="IPR005839">
    <property type="entry name" value="Methylthiotransferase"/>
</dbReference>
<name>A0A173SAR5_ANAHA</name>
<comment type="function">
    <text evidence="2">Catalyzes the methylthiolation of N6-threonylcarbamoyladenosine (t(6)A), leading to the formation of 2-methylthio-N6-threonylcarbamoyladenosine (ms(2)t(6)A) at position 37 in tRNAs that read codons beginning with adenine.</text>
</comment>
<dbReference type="NCBIfam" id="TIGR01579">
    <property type="entry name" value="MiaB-like-C"/>
    <property type="match status" value="1"/>
</dbReference>
<dbReference type="EC" id="2.8.4.5" evidence="3"/>
<evidence type="ECO:0000256" key="8">
    <source>
        <dbReference type="ARBA" id="ARBA00022694"/>
    </source>
</evidence>
<evidence type="ECO:0000256" key="11">
    <source>
        <dbReference type="ARBA" id="ARBA00023014"/>
    </source>
</evidence>
<comment type="cofactor">
    <cofactor evidence="1">
        <name>[4Fe-4S] cluster</name>
        <dbReference type="ChEBI" id="CHEBI:49883"/>
    </cofactor>
</comment>
<sequence length="440" mass="50591">MNLQGKRAAIVTLGCKVNQYETDAMYGMLKEAGVTMVDPKEAADIYIVNTCSVTNMAERKSRQMLHRAKKKNPDVVVVAVGCYAQVGKEELSKDTNIDLIIGNNKKKDLIHILEEHMGEKESAAESIEVIDIAHDQEYESLHVEQLKEHTRAYIKVQDGCNQFCSYCIIPYARGRVRSRKMEEVLEEITNLTKHGCQEFVITGIHVTSYGRDLGDVTLIDLLEEIAKIPEVKRIRLGSLEPGFITKDTLDRLSKMESFCPHFHLSLQSGCDSVLKRMNRKYTTQDIREKCKAIREHFQYPALTTDIIVGFPGETEEEFEETRKFLEEIDLYEMHVFKYSIRKGTKAADMKPQINDQIKAKRSNVLLEMSKQHQKEFETKQLGMVKEVLIEEKMHGKDHYYTGHTKEYIKVALYSEEPLENKIVKVKLRQILDDGYVLAEC</sequence>
<evidence type="ECO:0000256" key="6">
    <source>
        <dbReference type="ARBA" id="ARBA00022679"/>
    </source>
</evidence>
<dbReference type="RefSeq" id="WP_055258248.1">
    <property type="nucleotide sequence ID" value="NZ_CYXT01000006.1"/>
</dbReference>
<dbReference type="SUPFAM" id="SSF102114">
    <property type="entry name" value="Radical SAM enzymes"/>
    <property type="match status" value="1"/>
</dbReference>
<evidence type="ECO:0000256" key="10">
    <source>
        <dbReference type="ARBA" id="ARBA00023004"/>
    </source>
</evidence>
<proteinExistence type="inferred from homology"/>
<dbReference type="Gene3D" id="3.40.50.12160">
    <property type="entry name" value="Methylthiotransferase, N-terminal domain"/>
    <property type="match status" value="1"/>
</dbReference>
<dbReference type="PROSITE" id="PS01278">
    <property type="entry name" value="MTTASE_RADICAL"/>
    <property type="match status" value="1"/>
</dbReference>
<evidence type="ECO:0000256" key="12">
    <source>
        <dbReference type="ARBA" id="ARBA00031213"/>
    </source>
</evidence>
<dbReference type="EMBL" id="CYXT01000006">
    <property type="protein sequence ID" value="CUM87433.1"/>
    <property type="molecule type" value="Genomic_DNA"/>
</dbReference>
<dbReference type="FunFam" id="3.40.50.12160:FF:000004">
    <property type="entry name" value="Threonylcarbamoyladenosine tRNA methylthiotransferase MtaB"/>
    <property type="match status" value="1"/>
</dbReference>
<keyword evidence="9" id="KW-0479">Metal-binding</keyword>
<comment type="catalytic activity">
    <reaction evidence="13">
        <text>N(6)-L-threonylcarbamoyladenosine(37) in tRNA + (sulfur carrier)-SH + AH2 + 2 S-adenosyl-L-methionine = 2-methylsulfanyl-N(6)-L-threonylcarbamoyladenosine(37) in tRNA + (sulfur carrier)-H + 5'-deoxyadenosine + L-methionine + A + S-adenosyl-L-homocysteine + 2 H(+)</text>
        <dbReference type="Rhea" id="RHEA:37075"/>
        <dbReference type="Rhea" id="RHEA-COMP:10163"/>
        <dbReference type="Rhea" id="RHEA-COMP:11092"/>
        <dbReference type="Rhea" id="RHEA-COMP:14737"/>
        <dbReference type="Rhea" id="RHEA-COMP:14739"/>
        <dbReference type="ChEBI" id="CHEBI:13193"/>
        <dbReference type="ChEBI" id="CHEBI:15378"/>
        <dbReference type="ChEBI" id="CHEBI:17319"/>
        <dbReference type="ChEBI" id="CHEBI:17499"/>
        <dbReference type="ChEBI" id="CHEBI:29917"/>
        <dbReference type="ChEBI" id="CHEBI:57844"/>
        <dbReference type="ChEBI" id="CHEBI:57856"/>
        <dbReference type="ChEBI" id="CHEBI:59789"/>
        <dbReference type="ChEBI" id="CHEBI:64428"/>
        <dbReference type="ChEBI" id="CHEBI:74418"/>
        <dbReference type="ChEBI" id="CHEBI:74420"/>
        <dbReference type="EC" id="2.8.4.5"/>
    </reaction>
</comment>
<evidence type="ECO:0000256" key="14">
    <source>
        <dbReference type="ARBA" id="ARBA00061574"/>
    </source>
</evidence>
<dbReference type="PANTHER" id="PTHR11918:SF45">
    <property type="entry name" value="THREONYLCARBAMOYLADENOSINE TRNA METHYLTHIOTRANSFERASE"/>
    <property type="match status" value="1"/>
</dbReference>
<dbReference type="Proteomes" id="UP000095598">
    <property type="component" value="Unassembled WGS sequence"/>
</dbReference>
<dbReference type="PANTHER" id="PTHR11918">
    <property type="entry name" value="RADICAL SAM PROTEINS"/>
    <property type="match status" value="1"/>
</dbReference>
<gene>
    <name evidence="18" type="primary">miaB_1</name>
    <name evidence="18" type="ORF">ERS852425_01160</name>
</gene>
<dbReference type="GO" id="GO:0051539">
    <property type="term" value="F:4 iron, 4 sulfur cluster binding"/>
    <property type="evidence" value="ECO:0007669"/>
    <property type="project" value="UniProtKB-KW"/>
</dbReference>
<dbReference type="SFLD" id="SFLDS00029">
    <property type="entry name" value="Radical_SAM"/>
    <property type="match status" value="1"/>
</dbReference>
<keyword evidence="5" id="KW-0963">Cytoplasm</keyword>
<comment type="similarity">
    <text evidence="14">Belongs to the methylthiotransferase family. MtaB subfamily.</text>
</comment>
<dbReference type="Gene3D" id="3.80.30.20">
    <property type="entry name" value="tm_1862 like domain"/>
    <property type="match status" value="1"/>
</dbReference>
<evidence type="ECO:0000256" key="5">
    <source>
        <dbReference type="ARBA" id="ARBA00022490"/>
    </source>
</evidence>
<evidence type="ECO:0000256" key="3">
    <source>
        <dbReference type="ARBA" id="ARBA00013273"/>
    </source>
</evidence>
<keyword evidence="11" id="KW-0411">Iron-sulfur</keyword>
<dbReference type="NCBIfam" id="TIGR00089">
    <property type="entry name" value="MiaB/RimO family radical SAM methylthiotransferase"/>
    <property type="match status" value="1"/>
</dbReference>
<evidence type="ECO:0000256" key="9">
    <source>
        <dbReference type="ARBA" id="ARBA00022723"/>
    </source>
</evidence>
<dbReference type="GO" id="GO:0035598">
    <property type="term" value="F:tRNA (N(6)-L-threonylcarbamoyladenosine(37)-C(2))-methylthiotransferase activity"/>
    <property type="evidence" value="ECO:0007669"/>
    <property type="project" value="UniProtKB-EC"/>
</dbReference>
<reference evidence="18 19" key="1">
    <citation type="submission" date="2015-09" db="EMBL/GenBank/DDBJ databases">
        <authorList>
            <consortium name="Pathogen Informatics"/>
        </authorList>
    </citation>
    <scope>NUCLEOTIDE SEQUENCE [LARGE SCALE GENOMIC DNA]</scope>
    <source>
        <strain evidence="18 19">2789STDY5608868</strain>
    </source>
</reference>
<dbReference type="Pfam" id="PF04055">
    <property type="entry name" value="Radical_SAM"/>
    <property type="match status" value="1"/>
</dbReference>
<dbReference type="InterPro" id="IPR020612">
    <property type="entry name" value="Methylthiotransferase_CS"/>
</dbReference>
<dbReference type="InterPro" id="IPR007197">
    <property type="entry name" value="rSAM"/>
</dbReference>
<feature type="domain" description="MTTase N-terminal" evidence="16">
    <location>
        <begin position="6"/>
        <end position="118"/>
    </location>
</feature>
<accession>A0A173SAR5</accession>
<dbReference type="InterPro" id="IPR023404">
    <property type="entry name" value="rSAM_horseshoe"/>
</dbReference>
<dbReference type="InterPro" id="IPR013848">
    <property type="entry name" value="Methylthiotransferase_N"/>
</dbReference>
<dbReference type="PROSITE" id="PS51449">
    <property type="entry name" value="MTTASE_N"/>
    <property type="match status" value="1"/>
</dbReference>
<keyword evidence="8" id="KW-0819">tRNA processing</keyword>
<dbReference type="Pfam" id="PF00919">
    <property type="entry name" value="UPF0004"/>
    <property type="match status" value="1"/>
</dbReference>
<keyword evidence="4" id="KW-0004">4Fe-4S</keyword>
<evidence type="ECO:0000313" key="18">
    <source>
        <dbReference type="EMBL" id="CUM87433.1"/>
    </source>
</evidence>
<evidence type="ECO:0000259" key="16">
    <source>
        <dbReference type="PROSITE" id="PS51449"/>
    </source>
</evidence>
<evidence type="ECO:0000256" key="15">
    <source>
        <dbReference type="ARBA" id="ARBA00069898"/>
    </source>
</evidence>
<evidence type="ECO:0000256" key="2">
    <source>
        <dbReference type="ARBA" id="ARBA00002399"/>
    </source>
</evidence>
<evidence type="ECO:0000256" key="4">
    <source>
        <dbReference type="ARBA" id="ARBA00022485"/>
    </source>
</evidence>
<dbReference type="GO" id="GO:0046872">
    <property type="term" value="F:metal ion binding"/>
    <property type="evidence" value="ECO:0007669"/>
    <property type="project" value="UniProtKB-KW"/>
</dbReference>
<dbReference type="InterPro" id="IPR034557">
    <property type="entry name" value="ThrcA_tRNA_MEthiotransferase"/>
</dbReference>
<dbReference type="SFLD" id="SFLDG01061">
    <property type="entry name" value="methylthiotransferase"/>
    <property type="match status" value="1"/>
</dbReference>
<dbReference type="AlphaFoldDB" id="A0A173SAR5"/>
<dbReference type="InterPro" id="IPR006467">
    <property type="entry name" value="MiaB-like_bact"/>
</dbReference>
<evidence type="ECO:0000256" key="1">
    <source>
        <dbReference type="ARBA" id="ARBA00001966"/>
    </source>
</evidence>
<organism evidence="18 19">
    <name type="scientific">Anaerostipes hadrus</name>
    <dbReference type="NCBI Taxonomy" id="649756"/>
    <lineage>
        <taxon>Bacteria</taxon>
        <taxon>Bacillati</taxon>
        <taxon>Bacillota</taxon>
        <taxon>Clostridia</taxon>
        <taxon>Lachnospirales</taxon>
        <taxon>Lachnospiraceae</taxon>
        <taxon>Anaerostipes</taxon>
    </lineage>
</organism>
<keyword evidence="7" id="KW-0949">S-adenosyl-L-methionine</keyword>
<dbReference type="SMART" id="SM00729">
    <property type="entry name" value="Elp3"/>
    <property type="match status" value="1"/>
</dbReference>
<evidence type="ECO:0000256" key="13">
    <source>
        <dbReference type="ARBA" id="ARBA00051661"/>
    </source>
</evidence>
<dbReference type="PROSITE" id="PS51918">
    <property type="entry name" value="RADICAL_SAM"/>
    <property type="match status" value="1"/>
</dbReference>
<dbReference type="InterPro" id="IPR058240">
    <property type="entry name" value="rSAM_sf"/>
</dbReference>
<keyword evidence="6 18" id="KW-0808">Transferase</keyword>
<dbReference type="InterPro" id="IPR038135">
    <property type="entry name" value="Methylthiotransferase_N_sf"/>
</dbReference>
<keyword evidence="10" id="KW-0408">Iron</keyword>
<dbReference type="FunFam" id="3.80.30.20:FF:000001">
    <property type="entry name" value="tRNA-2-methylthio-N(6)-dimethylallyladenosine synthase 2"/>
    <property type="match status" value="1"/>
</dbReference>